<evidence type="ECO:0000313" key="3">
    <source>
        <dbReference type="EMBL" id="GAC02989.1"/>
    </source>
</evidence>
<dbReference type="Pfam" id="PF06439">
    <property type="entry name" value="3keto-disac_hyd"/>
    <property type="match status" value="1"/>
</dbReference>
<gene>
    <name evidence="3" type="ORF">GAGA_0124</name>
</gene>
<dbReference type="EMBL" id="BAEK01000004">
    <property type="protein sequence ID" value="GAC02989.1"/>
    <property type="molecule type" value="Genomic_DNA"/>
</dbReference>
<feature type="domain" description="3-keto-alpha-glucoside-1,2-lyase/3-keto-2-hydroxy-glucal hydratase" evidence="2">
    <location>
        <begin position="25"/>
        <end position="225"/>
    </location>
</feature>
<keyword evidence="4" id="KW-1185">Reference proteome</keyword>
<dbReference type="Gene3D" id="2.60.120.560">
    <property type="entry name" value="Exo-inulinase, domain 1"/>
    <property type="match status" value="1"/>
</dbReference>
<organism evidence="3 4">
    <name type="scientific">Paraglaciecola agarilytica NO2</name>
    <dbReference type="NCBI Taxonomy" id="1125747"/>
    <lineage>
        <taxon>Bacteria</taxon>
        <taxon>Pseudomonadati</taxon>
        <taxon>Pseudomonadota</taxon>
        <taxon>Gammaproteobacteria</taxon>
        <taxon>Alteromonadales</taxon>
        <taxon>Alteromonadaceae</taxon>
        <taxon>Paraglaciecola</taxon>
    </lineage>
</organism>
<keyword evidence="1" id="KW-0732">Signal</keyword>
<feature type="chain" id="PRO_5046419130" description="3-keto-alpha-glucoside-1,2-lyase/3-keto-2-hydroxy-glucal hydratase domain-containing protein" evidence="1">
    <location>
        <begin position="22"/>
        <end position="228"/>
    </location>
</feature>
<dbReference type="InterPro" id="IPR010496">
    <property type="entry name" value="AL/BT2_dom"/>
</dbReference>
<proteinExistence type="predicted"/>
<evidence type="ECO:0000313" key="4">
    <source>
        <dbReference type="Proteomes" id="UP000008372"/>
    </source>
</evidence>
<name>A0ABQ0I104_9ALTE</name>
<evidence type="ECO:0000256" key="1">
    <source>
        <dbReference type="SAM" id="SignalP"/>
    </source>
</evidence>
<dbReference type="RefSeq" id="WP_008301830.1">
    <property type="nucleotide sequence ID" value="NZ_BAEK01000004.1"/>
</dbReference>
<evidence type="ECO:0000259" key="2">
    <source>
        <dbReference type="Pfam" id="PF06439"/>
    </source>
</evidence>
<sequence>MKIRKSFIVLLLLGPSFQCLSEQPLIDNTLSQFENVYADGRAQVLNDELHLISEKNWFLSTKAEYSDFVLQAKVKMPDTTEFSNSGIIFRGQIVDTEKGKQVIGYQAEIDPSNRQWTGAFFDQGRRKWLYPTHPTRSHRDHDFKENYLGEWSPAQSKAYKHLEWNSIKIVCQGSDIKIYVNDILTTHVKDTKDSQGIIAFQHHGSKAFKASGDTANIVRFKDITVQAL</sequence>
<dbReference type="Proteomes" id="UP000008372">
    <property type="component" value="Unassembled WGS sequence"/>
</dbReference>
<feature type="signal peptide" evidence="1">
    <location>
        <begin position="1"/>
        <end position="21"/>
    </location>
</feature>
<reference evidence="3 4" key="1">
    <citation type="journal article" date="2014" name="Environ. Microbiol.">
        <title>Comparative genomics of the marine bacterial genus Glaciecola reveals the high degree of genomic diversity and genomic characteristic for cold adaptation.</title>
        <authorList>
            <person name="Qin Q.L."/>
            <person name="Xie B.B."/>
            <person name="Yu Y."/>
            <person name="Shu Y.L."/>
            <person name="Rong J.C."/>
            <person name="Zhang Y.J."/>
            <person name="Zhao D.L."/>
            <person name="Chen X.L."/>
            <person name="Zhang X.Y."/>
            <person name="Chen B."/>
            <person name="Zhou B.C."/>
            <person name="Zhang Y.Z."/>
        </authorList>
    </citation>
    <scope>NUCLEOTIDE SEQUENCE [LARGE SCALE GENOMIC DNA]</scope>
    <source>
        <strain evidence="3 4">NO2</strain>
    </source>
</reference>
<protein>
    <recommendedName>
        <fullName evidence="2">3-keto-alpha-glucoside-1,2-lyase/3-keto-2-hydroxy-glucal hydratase domain-containing protein</fullName>
    </recommendedName>
</protein>
<comment type="caution">
    <text evidence="3">The sequence shown here is derived from an EMBL/GenBank/DDBJ whole genome shotgun (WGS) entry which is preliminary data.</text>
</comment>
<accession>A0ABQ0I104</accession>